<evidence type="ECO:0000313" key="1">
    <source>
        <dbReference type="EMBL" id="KFD18275.1"/>
    </source>
</evidence>
<gene>
    <name evidence="1" type="ORF">GTPT_2465</name>
</gene>
<keyword evidence="2" id="KW-1185">Reference proteome</keyword>
<comment type="caution">
    <text evidence="1">The sequence shown here is derived from an EMBL/GenBank/DDBJ whole genome shotgun (WGS) entry which is preliminary data.</text>
</comment>
<dbReference type="EMBL" id="JMPR01000038">
    <property type="protein sequence ID" value="KFD18275.1"/>
    <property type="molecule type" value="Genomic_DNA"/>
</dbReference>
<evidence type="ECO:0000313" key="2">
    <source>
        <dbReference type="Proteomes" id="UP000028602"/>
    </source>
</evidence>
<reference evidence="1 2" key="1">
    <citation type="submission" date="2014-05" db="EMBL/GenBank/DDBJ databases">
        <title>ATOL: Assembling a taxonomically balanced genome-scale reconstruction of the evolutionary history of the Enterobacteriaceae.</title>
        <authorList>
            <person name="Plunkett G.III."/>
            <person name="Neeno-Eckwall E.C."/>
            <person name="Glasner J.D."/>
            <person name="Perna N.T."/>
        </authorList>
    </citation>
    <scope>NUCLEOTIDE SEQUENCE [LARGE SCALE GENOMIC DNA]</scope>
    <source>
        <strain evidence="1 2">ATCC 33301</strain>
    </source>
</reference>
<organism evidence="1 2">
    <name type="scientific">Tatumella ptyseos ATCC 33301</name>
    <dbReference type="NCBI Taxonomy" id="1005995"/>
    <lineage>
        <taxon>Bacteria</taxon>
        <taxon>Pseudomonadati</taxon>
        <taxon>Pseudomonadota</taxon>
        <taxon>Gammaproteobacteria</taxon>
        <taxon>Enterobacterales</taxon>
        <taxon>Erwiniaceae</taxon>
        <taxon>Tatumella</taxon>
    </lineage>
</organism>
<dbReference type="AlphaFoldDB" id="A0A085JCS9"/>
<protein>
    <submittedName>
        <fullName evidence="1">Uncharacterized protein</fullName>
    </submittedName>
</protein>
<dbReference type="Proteomes" id="UP000028602">
    <property type="component" value="Unassembled WGS sequence"/>
</dbReference>
<sequence length="56" mass="5776">MPVFTASSGETLTDQDADTLLPGNAVITGIDAFLNTRNAASACVVESSGITAEYLR</sequence>
<proteinExistence type="predicted"/>
<accession>A0A085JCS9</accession>
<name>A0A085JCS9_9GAMM</name>